<comment type="caution">
    <text evidence="1">The sequence shown here is derived from an EMBL/GenBank/DDBJ whole genome shotgun (WGS) entry which is preliminary data.</text>
</comment>
<gene>
    <name evidence="1" type="ORF">HDF15_000963</name>
</gene>
<evidence type="ECO:0000313" key="1">
    <source>
        <dbReference type="EMBL" id="MBB5062633.1"/>
    </source>
</evidence>
<dbReference type="AlphaFoldDB" id="A0A7W7ZMI3"/>
<name>A0A7W7ZMI3_9BACT</name>
<proteinExistence type="predicted"/>
<evidence type="ECO:0000313" key="2">
    <source>
        <dbReference type="Proteomes" id="UP000584867"/>
    </source>
</evidence>
<dbReference type="EMBL" id="JACHIO010000003">
    <property type="protein sequence ID" value="MBB5062633.1"/>
    <property type="molecule type" value="Genomic_DNA"/>
</dbReference>
<dbReference type="Proteomes" id="UP000584867">
    <property type="component" value="Unassembled WGS sequence"/>
</dbReference>
<protein>
    <submittedName>
        <fullName evidence="1">Putative C2H2 Zn-finger protein</fullName>
    </submittedName>
</protein>
<dbReference type="RefSeq" id="WP_184253205.1">
    <property type="nucleotide sequence ID" value="NZ_JACHIO010000003.1"/>
</dbReference>
<reference evidence="1 2" key="1">
    <citation type="submission" date="2020-08" db="EMBL/GenBank/DDBJ databases">
        <title>Genomic Encyclopedia of Type Strains, Phase IV (KMG-V): Genome sequencing to study the core and pangenomes of soil and plant-associated prokaryotes.</title>
        <authorList>
            <person name="Whitman W."/>
        </authorList>
    </citation>
    <scope>NUCLEOTIDE SEQUENCE [LARGE SCALE GENOMIC DNA]</scope>
    <source>
        <strain evidence="1 2">X5P3</strain>
    </source>
</reference>
<organism evidence="1 2">
    <name type="scientific">Granulicella mallensis</name>
    <dbReference type="NCBI Taxonomy" id="940614"/>
    <lineage>
        <taxon>Bacteria</taxon>
        <taxon>Pseudomonadati</taxon>
        <taxon>Acidobacteriota</taxon>
        <taxon>Terriglobia</taxon>
        <taxon>Terriglobales</taxon>
        <taxon>Acidobacteriaceae</taxon>
        <taxon>Granulicella</taxon>
    </lineage>
</organism>
<accession>A0A7W7ZMI3</accession>
<sequence length="91" mass="10704">MYSQGAFTRQLEEPIYCPKCDVYYLLHADYEASVNKFFPQETRRHLSLLKKAVMMGHDYGHRVTHFETNGVVVTRHVPEKIELPPIPKRIM</sequence>